<proteinExistence type="predicted"/>
<dbReference type="Gene3D" id="3.30.700.10">
    <property type="entry name" value="Glycoprotein, Type 4 Pilin"/>
    <property type="match status" value="1"/>
</dbReference>
<comment type="caution">
    <text evidence="7">The sequence shown here is derived from an EMBL/GenBank/DDBJ whole genome shotgun (WGS) entry which is preliminary data.</text>
</comment>
<gene>
    <name evidence="7" type="ORF">A3C20_01995</name>
</gene>
<name>A0A1F6E454_9BACT</name>
<dbReference type="Pfam" id="PF07963">
    <property type="entry name" value="N_methyl"/>
    <property type="match status" value="1"/>
</dbReference>
<organism evidence="7 8">
    <name type="scientific">Candidatus Kaiserbacteria bacterium RIFCSPHIGHO2_02_FULL_55_25</name>
    <dbReference type="NCBI Taxonomy" id="1798498"/>
    <lineage>
        <taxon>Bacteria</taxon>
        <taxon>Candidatus Kaiseribacteriota</taxon>
    </lineage>
</organism>
<dbReference type="GO" id="GO:0016020">
    <property type="term" value="C:membrane"/>
    <property type="evidence" value="ECO:0007669"/>
    <property type="project" value="UniProtKB-SubCell"/>
</dbReference>
<dbReference type="InterPro" id="IPR012902">
    <property type="entry name" value="N_methyl_site"/>
</dbReference>
<evidence type="ECO:0000313" key="7">
    <source>
        <dbReference type="EMBL" id="OGG68485.1"/>
    </source>
</evidence>
<keyword evidence="5 6" id="KW-0472">Membrane</keyword>
<keyword evidence="3 6" id="KW-0812">Transmembrane</keyword>
<feature type="transmembrane region" description="Helical" evidence="6">
    <location>
        <begin position="20"/>
        <end position="40"/>
    </location>
</feature>
<dbReference type="Proteomes" id="UP000176914">
    <property type="component" value="Unassembled WGS sequence"/>
</dbReference>
<evidence type="ECO:0000256" key="3">
    <source>
        <dbReference type="ARBA" id="ARBA00022692"/>
    </source>
</evidence>
<evidence type="ECO:0000256" key="6">
    <source>
        <dbReference type="SAM" id="Phobius"/>
    </source>
</evidence>
<comment type="subcellular location">
    <subcellularLocation>
        <location evidence="1">Membrane</location>
        <topology evidence="1">Single-pass membrane protein</topology>
    </subcellularLocation>
</comment>
<reference evidence="7 8" key="1">
    <citation type="journal article" date="2016" name="Nat. Commun.">
        <title>Thousands of microbial genomes shed light on interconnected biogeochemical processes in an aquifer system.</title>
        <authorList>
            <person name="Anantharaman K."/>
            <person name="Brown C.T."/>
            <person name="Hug L.A."/>
            <person name="Sharon I."/>
            <person name="Castelle C.J."/>
            <person name="Probst A.J."/>
            <person name="Thomas B.C."/>
            <person name="Singh A."/>
            <person name="Wilkins M.J."/>
            <person name="Karaoz U."/>
            <person name="Brodie E.L."/>
            <person name="Williams K.H."/>
            <person name="Hubbard S.S."/>
            <person name="Banfield J.F."/>
        </authorList>
    </citation>
    <scope>NUCLEOTIDE SEQUENCE [LARGE SCALE GENOMIC DNA]</scope>
</reference>
<dbReference type="PRINTS" id="PR00813">
    <property type="entry name" value="BCTERIALGSPG"/>
</dbReference>
<dbReference type="PANTHER" id="PTHR30093:SF44">
    <property type="entry name" value="TYPE II SECRETION SYSTEM CORE PROTEIN G"/>
    <property type="match status" value="1"/>
</dbReference>
<dbReference type="InterPro" id="IPR045584">
    <property type="entry name" value="Pilin-like"/>
</dbReference>
<dbReference type="EMBL" id="MFLL01000032">
    <property type="protein sequence ID" value="OGG68485.1"/>
    <property type="molecule type" value="Genomic_DNA"/>
</dbReference>
<evidence type="ECO:0000256" key="1">
    <source>
        <dbReference type="ARBA" id="ARBA00004167"/>
    </source>
</evidence>
<evidence type="ECO:0008006" key="9">
    <source>
        <dbReference type="Google" id="ProtNLM"/>
    </source>
</evidence>
<evidence type="ECO:0000256" key="5">
    <source>
        <dbReference type="ARBA" id="ARBA00023136"/>
    </source>
</evidence>
<evidence type="ECO:0000256" key="4">
    <source>
        <dbReference type="ARBA" id="ARBA00022989"/>
    </source>
</evidence>
<dbReference type="GO" id="GO:0015628">
    <property type="term" value="P:protein secretion by the type II secretion system"/>
    <property type="evidence" value="ECO:0007669"/>
    <property type="project" value="InterPro"/>
</dbReference>
<keyword evidence="4 6" id="KW-1133">Transmembrane helix</keyword>
<dbReference type="PANTHER" id="PTHR30093">
    <property type="entry name" value="GENERAL SECRETION PATHWAY PROTEIN G"/>
    <property type="match status" value="1"/>
</dbReference>
<protein>
    <recommendedName>
        <fullName evidence="9">Type II secretion system protein GspG C-terminal domain-containing protein</fullName>
    </recommendedName>
</protein>
<sequence>MQFIRRDHTSARGFTLIELLVVIAIIGILSSVVLASLNSARQKGRDAKRISDVKQLQLALELYYDANSKYPAAISGTQLTAPGYIAVVPKDPTGNTDYSYTPYEVTGATGICSSYHLGASLEVSTNSVLSSDSDVVAVPTGYSICSGGPAADFSGADALPAGAPSPAVRCATGDAGTACFDAKS</sequence>
<dbReference type="InterPro" id="IPR000983">
    <property type="entry name" value="Bac_GSPG_pilin"/>
</dbReference>
<dbReference type="AlphaFoldDB" id="A0A1F6E454"/>
<accession>A0A1F6E454</accession>
<dbReference type="NCBIfam" id="TIGR02532">
    <property type="entry name" value="IV_pilin_GFxxxE"/>
    <property type="match status" value="1"/>
</dbReference>
<dbReference type="PROSITE" id="PS00409">
    <property type="entry name" value="PROKAR_NTER_METHYL"/>
    <property type="match status" value="1"/>
</dbReference>
<dbReference type="GO" id="GO:0015627">
    <property type="term" value="C:type II protein secretion system complex"/>
    <property type="evidence" value="ECO:0007669"/>
    <property type="project" value="InterPro"/>
</dbReference>
<evidence type="ECO:0000256" key="2">
    <source>
        <dbReference type="ARBA" id="ARBA00022481"/>
    </source>
</evidence>
<evidence type="ECO:0000313" key="8">
    <source>
        <dbReference type="Proteomes" id="UP000176914"/>
    </source>
</evidence>
<dbReference type="SUPFAM" id="SSF54523">
    <property type="entry name" value="Pili subunits"/>
    <property type="match status" value="1"/>
</dbReference>
<keyword evidence="2" id="KW-0488">Methylation</keyword>